<dbReference type="InterPro" id="IPR000683">
    <property type="entry name" value="Gfo/Idh/MocA-like_OxRdtase_N"/>
</dbReference>
<dbReference type="Gene3D" id="3.30.360.10">
    <property type="entry name" value="Dihydrodipicolinate Reductase, domain 2"/>
    <property type="match status" value="1"/>
</dbReference>
<dbReference type="AlphaFoldDB" id="A0A1W1I7E1"/>
<reference evidence="3 4" key="1">
    <citation type="submission" date="2017-03" db="EMBL/GenBank/DDBJ databases">
        <authorList>
            <person name="Afonso C.L."/>
            <person name="Miller P.J."/>
            <person name="Scott M.A."/>
            <person name="Spackman E."/>
            <person name="Goraichik I."/>
            <person name="Dimitrov K.M."/>
            <person name="Suarez D.L."/>
            <person name="Swayne D.E."/>
        </authorList>
    </citation>
    <scope>NUCLEOTIDE SEQUENCE [LARGE SCALE GENOMIC DNA]</scope>
    <source>
        <strain evidence="3">Genome sequencing of Nitrospira japonica strain NJ11</strain>
    </source>
</reference>
<dbReference type="SUPFAM" id="SSF55347">
    <property type="entry name" value="Glyceraldehyde-3-phosphate dehydrogenase-like, C-terminal domain"/>
    <property type="match status" value="1"/>
</dbReference>
<dbReference type="GO" id="GO:0016491">
    <property type="term" value="F:oxidoreductase activity"/>
    <property type="evidence" value="ECO:0007669"/>
    <property type="project" value="UniProtKB-KW"/>
</dbReference>
<dbReference type="InterPro" id="IPR055170">
    <property type="entry name" value="GFO_IDH_MocA-like_dom"/>
</dbReference>
<dbReference type="Proteomes" id="UP000192042">
    <property type="component" value="Chromosome I"/>
</dbReference>
<evidence type="ECO:0000313" key="3">
    <source>
        <dbReference type="EMBL" id="SLM48841.1"/>
    </source>
</evidence>
<feature type="domain" description="GFO/IDH/MocA-like oxidoreductase" evidence="2">
    <location>
        <begin position="254"/>
        <end position="359"/>
    </location>
</feature>
<evidence type="ECO:0000259" key="1">
    <source>
        <dbReference type="Pfam" id="PF01408"/>
    </source>
</evidence>
<dbReference type="STRING" id="1325564.NSJP_2674"/>
<keyword evidence="3" id="KW-0560">Oxidoreductase</keyword>
<dbReference type="PANTHER" id="PTHR43708">
    <property type="entry name" value="CONSERVED EXPRESSED OXIDOREDUCTASE (EUROFUNG)"/>
    <property type="match status" value="1"/>
</dbReference>
<proteinExistence type="predicted"/>
<evidence type="ECO:0000259" key="2">
    <source>
        <dbReference type="Pfam" id="PF22725"/>
    </source>
</evidence>
<dbReference type="KEGG" id="nja:NSJP_2674"/>
<organism evidence="3 4">
    <name type="scientific">Nitrospira japonica</name>
    <dbReference type="NCBI Taxonomy" id="1325564"/>
    <lineage>
        <taxon>Bacteria</taxon>
        <taxon>Pseudomonadati</taxon>
        <taxon>Nitrospirota</taxon>
        <taxon>Nitrospiria</taxon>
        <taxon>Nitrospirales</taxon>
        <taxon>Nitrospiraceae</taxon>
        <taxon>Nitrospira</taxon>
    </lineage>
</organism>
<evidence type="ECO:0000313" key="4">
    <source>
        <dbReference type="Proteomes" id="UP000192042"/>
    </source>
</evidence>
<dbReference type="Pfam" id="PF22725">
    <property type="entry name" value="GFO_IDH_MocA_C3"/>
    <property type="match status" value="1"/>
</dbReference>
<dbReference type="EC" id="1.-.-.-" evidence="3"/>
<dbReference type="Gene3D" id="3.40.50.720">
    <property type="entry name" value="NAD(P)-binding Rossmann-like Domain"/>
    <property type="match status" value="1"/>
</dbReference>
<dbReference type="InterPro" id="IPR036291">
    <property type="entry name" value="NAD(P)-bd_dom_sf"/>
</dbReference>
<dbReference type="InterPro" id="IPR051317">
    <property type="entry name" value="Gfo/Idh/MocA_oxidoreduct"/>
</dbReference>
<dbReference type="SUPFAM" id="SSF51735">
    <property type="entry name" value="NAD(P)-binding Rossmann-fold domains"/>
    <property type="match status" value="1"/>
</dbReference>
<gene>
    <name evidence="3" type="ORF">NSJP_2674</name>
</gene>
<name>A0A1W1I7E1_9BACT</name>
<dbReference type="EMBL" id="LT828648">
    <property type="protein sequence ID" value="SLM48841.1"/>
    <property type="molecule type" value="Genomic_DNA"/>
</dbReference>
<dbReference type="GO" id="GO:0000166">
    <property type="term" value="F:nucleotide binding"/>
    <property type="evidence" value="ECO:0007669"/>
    <property type="project" value="InterPro"/>
</dbReference>
<dbReference type="Pfam" id="PF01408">
    <property type="entry name" value="GFO_IDH_MocA"/>
    <property type="match status" value="1"/>
</dbReference>
<accession>A0A1W1I7E1</accession>
<keyword evidence="4" id="KW-1185">Reference proteome</keyword>
<feature type="domain" description="Gfo/Idh/MocA-like oxidoreductase N-terminal" evidence="1">
    <location>
        <begin position="120"/>
        <end position="235"/>
    </location>
</feature>
<sequence length="439" mass="46626">MIPAAVQRPKIYYRDRSSGLSMQPGSVPRWGKDQFAIRRAEVCWSRRSARGDLIHPVTVHDDGLRRHTATAFSMSHIGFGARDQSGLARAFRAGRNPPRLNLPSPHAYSLFMSVSNQQIGIGLIGVGRHGRRYLDHLRTDVPGAGVVAVCRKRTGLPATGALAGLSLYADYRELIADPLVQAVVVVTAPALCPEICLAAAAAGKPILIEKPLANSGAEARAMVAAAERAGVLLMTAQTMRFDATVLSAKAQLPAIGRLRLVDLVNHVDSAASIASRSSGTAVPGALLEIGVHLLDLVRFFTGEEVAQVECRLDRPDGAVEAAARAVLHTADGAVCSIDAARVDTGRIGTMQWEGTEGTVTADWVRRTVTCRIGGGRPRQWTVEPAPTIVAVLRAFLYAIRTNTQPPVSGVDGCRAVELADACYRSAALGGTAVSVQEFP</sequence>
<protein>
    <submittedName>
        <fullName evidence="3">Putative Oxidoreductase, GFO/IDH/MOCA family (Modular protein)</fullName>
        <ecNumber evidence="3">1.-.-.-</ecNumber>
    </submittedName>
</protein>
<dbReference type="PANTHER" id="PTHR43708:SF8">
    <property type="entry name" value="OXIDOREDUCTASE"/>
    <property type="match status" value="1"/>
</dbReference>